<comment type="pathway">
    <text evidence="6">Carbohydrate degradation; 2-deoxy-D-ribose 1-phosphate degradation; D-glyceraldehyde 3-phosphate and acetaldehyde from 2-deoxy-alpha-D-ribose 1-phosphate: step 1/2.</text>
</comment>
<evidence type="ECO:0000256" key="4">
    <source>
        <dbReference type="ARBA" id="ARBA00023211"/>
    </source>
</evidence>
<feature type="binding site" evidence="6">
    <location>
        <position position="10"/>
    </location>
    <ligand>
        <name>Mn(2+)</name>
        <dbReference type="ChEBI" id="CHEBI:29035"/>
        <label>1</label>
    </ligand>
</feature>
<comment type="similarity">
    <text evidence="1 6">Belongs to the phosphopentomutase family.</text>
</comment>
<dbReference type="Gene3D" id="3.30.70.1250">
    <property type="entry name" value="Phosphopentomutase"/>
    <property type="match status" value="1"/>
</dbReference>
<accession>A0A2N5ZBP3</accession>
<dbReference type="GO" id="GO:0005829">
    <property type="term" value="C:cytosol"/>
    <property type="evidence" value="ECO:0007669"/>
    <property type="project" value="TreeGrafter"/>
</dbReference>
<gene>
    <name evidence="6" type="primary">deoB</name>
    <name evidence="9" type="ORF">C0601_11675</name>
</gene>
<dbReference type="NCBIfam" id="TIGR01696">
    <property type="entry name" value="deoB"/>
    <property type="match status" value="1"/>
</dbReference>
<dbReference type="PANTHER" id="PTHR21110:SF0">
    <property type="entry name" value="PHOSPHOPENTOMUTASE"/>
    <property type="match status" value="1"/>
</dbReference>
<dbReference type="PIRSF" id="PIRSF001491">
    <property type="entry name" value="Ppentomutase"/>
    <property type="match status" value="1"/>
</dbReference>
<reference evidence="9 10" key="1">
    <citation type="submission" date="2017-11" db="EMBL/GenBank/DDBJ databases">
        <title>Genome-resolved metagenomics identifies genetic mobility, metabolic interactions, and unexpected diversity in perchlorate-reducing communities.</title>
        <authorList>
            <person name="Barnum T.P."/>
            <person name="Figueroa I.A."/>
            <person name="Carlstrom C.I."/>
            <person name="Lucas L.N."/>
            <person name="Engelbrektson A.L."/>
            <person name="Coates J.D."/>
        </authorList>
    </citation>
    <scope>NUCLEOTIDE SEQUENCE [LARGE SCALE GENOMIC DNA]</scope>
    <source>
        <strain evidence="9">BM706</strain>
    </source>
</reference>
<feature type="binding site" evidence="6">
    <location>
        <position position="281"/>
    </location>
    <ligand>
        <name>Mn(2+)</name>
        <dbReference type="ChEBI" id="CHEBI:29035"/>
        <label>2</label>
    </ligand>
</feature>
<feature type="binding site" evidence="6">
    <location>
        <position position="323"/>
    </location>
    <ligand>
        <name>Mn(2+)</name>
        <dbReference type="ChEBI" id="CHEBI:29035"/>
        <label>1</label>
    </ligand>
</feature>
<evidence type="ECO:0000313" key="10">
    <source>
        <dbReference type="Proteomes" id="UP000234857"/>
    </source>
</evidence>
<dbReference type="Gene3D" id="3.40.720.10">
    <property type="entry name" value="Alkaline Phosphatase, subunit A"/>
    <property type="match status" value="1"/>
</dbReference>
<dbReference type="EC" id="5.4.2.7" evidence="6 7"/>
<evidence type="ECO:0000256" key="2">
    <source>
        <dbReference type="ARBA" id="ARBA00022490"/>
    </source>
</evidence>
<sequence>MRRICVIVADSMGIGYLPDADKYGDVGANTLGHICENYDLKIPVLESMGIGNIADLKGIKKVDKPIASFGKMSELSPGKDTITGHWEMMGTVLEHPFPVYERFPAVIIDEFEKRTGKKTIGNFAASGTEIIKDLGEEHLKTGALIVYTSADSVFQIAANEKIVTVPELYKICEIAREILTGEFSVGRVIARPFVGTNKDDFVRTANRKDFPVLPPENVLTILQKNNVETMAVGKIEDIFAGKGISKSSGHNKNNLHGLKNTLEFFKEKTPGFIFTNLVDFDMKYGHRNDFEGYAKAIEEMDTFLPKIIEEMDGDDILIITADHGCDPCFKGTDHTREYIPILVYSKEFSKCADLKVREGFIDISATILDYFGIKYSKGISLLKEI</sequence>
<evidence type="ECO:0000313" key="9">
    <source>
        <dbReference type="EMBL" id="PLX16014.1"/>
    </source>
</evidence>
<comment type="function">
    <text evidence="6">Isomerase that catalyzes the conversion of deoxy-ribose 1-phosphate (dRib-1-P) and ribose 1-phosphate (Rib-1-P) to deoxy-ribose 5-phosphate (dRib-5-P) and ribose 5-phosphate (Rib-5-P), respectively.</text>
</comment>
<evidence type="ECO:0000259" key="8">
    <source>
        <dbReference type="Pfam" id="PF01676"/>
    </source>
</evidence>
<dbReference type="GO" id="GO:0006018">
    <property type="term" value="P:2-deoxyribose 1-phosphate catabolic process"/>
    <property type="evidence" value="ECO:0007669"/>
    <property type="project" value="UniProtKB-UniRule"/>
</dbReference>
<comment type="catalytic activity">
    <reaction evidence="6">
        <text>2-deoxy-alpha-D-ribose 1-phosphate = 2-deoxy-D-ribose 5-phosphate</text>
        <dbReference type="Rhea" id="RHEA:27658"/>
        <dbReference type="ChEBI" id="CHEBI:57259"/>
        <dbReference type="ChEBI" id="CHEBI:62877"/>
        <dbReference type="EC" id="5.4.2.7"/>
    </reaction>
</comment>
<evidence type="ECO:0000256" key="3">
    <source>
        <dbReference type="ARBA" id="ARBA00022723"/>
    </source>
</evidence>
<evidence type="ECO:0000256" key="7">
    <source>
        <dbReference type="NCBIfam" id="TIGR01696"/>
    </source>
</evidence>
<keyword evidence="3 6" id="KW-0479">Metal-binding</keyword>
<dbReference type="SUPFAM" id="SSF143856">
    <property type="entry name" value="DeoB insert domain-like"/>
    <property type="match status" value="1"/>
</dbReference>
<keyword evidence="2 6" id="KW-0963">Cytoplasm</keyword>
<comment type="subcellular location">
    <subcellularLocation>
        <location evidence="6">Cytoplasm</location>
    </subcellularLocation>
</comment>
<dbReference type="GO" id="GO:0008973">
    <property type="term" value="F:phosphopentomutase activity"/>
    <property type="evidence" value="ECO:0007669"/>
    <property type="project" value="UniProtKB-UniRule"/>
</dbReference>
<feature type="domain" description="Metalloenzyme" evidence="8">
    <location>
        <begin position="3"/>
        <end position="374"/>
    </location>
</feature>
<organism evidence="9 10">
    <name type="scientific">Muiribacterium halophilum</name>
    <dbReference type="NCBI Taxonomy" id="2053465"/>
    <lineage>
        <taxon>Bacteria</taxon>
        <taxon>Candidatus Muiribacteriota</taxon>
        <taxon>Candidatus Muiribacteriia</taxon>
        <taxon>Candidatus Muiribacteriales</taxon>
        <taxon>Candidatus Muiribacteriaceae</taxon>
        <taxon>Candidatus Muiribacterium</taxon>
    </lineage>
</organism>
<feature type="binding site" evidence="6">
    <location>
        <position position="322"/>
    </location>
    <ligand>
        <name>Mn(2+)</name>
        <dbReference type="ChEBI" id="CHEBI:29035"/>
        <label>1</label>
    </ligand>
</feature>
<dbReference type="GO" id="GO:0000287">
    <property type="term" value="F:magnesium ion binding"/>
    <property type="evidence" value="ECO:0007669"/>
    <property type="project" value="UniProtKB-UniRule"/>
</dbReference>
<dbReference type="PANTHER" id="PTHR21110">
    <property type="entry name" value="PHOSPHOPENTOMUTASE"/>
    <property type="match status" value="1"/>
</dbReference>
<dbReference type="Proteomes" id="UP000234857">
    <property type="component" value="Unassembled WGS sequence"/>
</dbReference>
<proteinExistence type="inferred from homology"/>
<dbReference type="GO" id="GO:0043094">
    <property type="term" value="P:metabolic compound salvage"/>
    <property type="evidence" value="ECO:0007669"/>
    <property type="project" value="UniProtKB-UniRule"/>
</dbReference>
<dbReference type="EMBL" id="PKTG01000123">
    <property type="protein sequence ID" value="PLX16014.1"/>
    <property type="molecule type" value="Genomic_DNA"/>
</dbReference>
<feature type="binding site" evidence="6">
    <location>
        <position position="334"/>
    </location>
    <ligand>
        <name>Mn(2+)</name>
        <dbReference type="ChEBI" id="CHEBI:29035"/>
        <label>2</label>
    </ligand>
</feature>
<dbReference type="FunFam" id="3.30.70.1250:FF:000001">
    <property type="entry name" value="Phosphopentomutase"/>
    <property type="match status" value="1"/>
</dbReference>
<name>A0A2N5ZBP3_MUIH1</name>
<dbReference type="Pfam" id="PF01676">
    <property type="entry name" value="Metalloenzyme"/>
    <property type="match status" value="1"/>
</dbReference>
<evidence type="ECO:0000256" key="1">
    <source>
        <dbReference type="ARBA" id="ARBA00010373"/>
    </source>
</evidence>
<dbReference type="CDD" id="cd16009">
    <property type="entry name" value="PPM"/>
    <property type="match status" value="1"/>
</dbReference>
<dbReference type="GO" id="GO:0009117">
    <property type="term" value="P:nucleotide metabolic process"/>
    <property type="evidence" value="ECO:0007669"/>
    <property type="project" value="UniProtKB-UniRule"/>
</dbReference>
<keyword evidence="4 6" id="KW-0464">Manganese</keyword>
<comment type="cofactor">
    <cofactor evidence="6">
        <name>Mn(2+)</name>
        <dbReference type="ChEBI" id="CHEBI:29035"/>
    </cofactor>
    <text evidence="6">Binds 2 manganese ions.</text>
</comment>
<dbReference type="HAMAP" id="MF_00740">
    <property type="entry name" value="Phosphopentomut"/>
    <property type="match status" value="1"/>
</dbReference>
<comment type="caution">
    <text evidence="9">The sequence shown here is derived from an EMBL/GenBank/DDBJ whole genome shotgun (WGS) entry which is preliminary data.</text>
</comment>
<keyword evidence="5 6" id="KW-0413">Isomerase</keyword>
<dbReference type="GO" id="GO:0006015">
    <property type="term" value="P:5-phosphoribose 1-diphosphate biosynthetic process"/>
    <property type="evidence" value="ECO:0007669"/>
    <property type="project" value="UniProtKB-UniPathway"/>
</dbReference>
<dbReference type="AlphaFoldDB" id="A0A2N5ZBP3"/>
<dbReference type="InterPro" id="IPR006124">
    <property type="entry name" value="Metalloenzyme"/>
</dbReference>
<dbReference type="SUPFAM" id="SSF53649">
    <property type="entry name" value="Alkaline phosphatase-like"/>
    <property type="match status" value="1"/>
</dbReference>
<feature type="binding site" evidence="6">
    <location>
        <position position="286"/>
    </location>
    <ligand>
        <name>Mn(2+)</name>
        <dbReference type="ChEBI" id="CHEBI:29035"/>
        <label>2</label>
    </ligand>
</feature>
<dbReference type="NCBIfam" id="NF003766">
    <property type="entry name" value="PRK05362.1"/>
    <property type="match status" value="1"/>
</dbReference>
<comment type="catalytic activity">
    <reaction evidence="6">
        <text>alpha-D-ribose 1-phosphate = D-ribose 5-phosphate</text>
        <dbReference type="Rhea" id="RHEA:18793"/>
        <dbReference type="ChEBI" id="CHEBI:57720"/>
        <dbReference type="ChEBI" id="CHEBI:78346"/>
        <dbReference type="EC" id="5.4.2.7"/>
    </reaction>
</comment>
<dbReference type="InterPro" id="IPR024052">
    <property type="entry name" value="Phosphopentomutase_DeoB_cap_sf"/>
</dbReference>
<dbReference type="InterPro" id="IPR010045">
    <property type="entry name" value="DeoB"/>
</dbReference>
<evidence type="ECO:0000256" key="5">
    <source>
        <dbReference type="ARBA" id="ARBA00023235"/>
    </source>
</evidence>
<dbReference type="UniPathway" id="UPA00087">
    <property type="reaction ID" value="UER00173"/>
</dbReference>
<evidence type="ECO:0000256" key="6">
    <source>
        <dbReference type="HAMAP-Rule" id="MF_00740"/>
    </source>
</evidence>
<dbReference type="GO" id="GO:0030145">
    <property type="term" value="F:manganese ion binding"/>
    <property type="evidence" value="ECO:0007669"/>
    <property type="project" value="UniProtKB-UniRule"/>
</dbReference>
<protein>
    <recommendedName>
        <fullName evidence="6 7">Phosphopentomutase</fullName>
        <ecNumber evidence="6 7">5.4.2.7</ecNumber>
    </recommendedName>
    <alternativeName>
        <fullName evidence="6">Phosphodeoxyribomutase</fullName>
    </alternativeName>
</protein>
<dbReference type="InterPro" id="IPR017850">
    <property type="entry name" value="Alkaline_phosphatase_core_sf"/>
</dbReference>